<dbReference type="KEGG" id="abut:Ami103574_12940"/>
<organism evidence="2 3">
    <name type="scientific">Aminipila butyrica</name>
    <dbReference type="NCBI Taxonomy" id="433296"/>
    <lineage>
        <taxon>Bacteria</taxon>
        <taxon>Bacillati</taxon>
        <taxon>Bacillota</taxon>
        <taxon>Clostridia</taxon>
        <taxon>Peptostreptococcales</taxon>
        <taxon>Anaerovoracaceae</taxon>
        <taxon>Aminipila</taxon>
    </lineage>
</organism>
<feature type="coiled-coil region" evidence="1">
    <location>
        <begin position="452"/>
        <end position="494"/>
    </location>
</feature>
<keyword evidence="1" id="KW-0175">Coiled coil</keyword>
<keyword evidence="3" id="KW-1185">Reference proteome</keyword>
<dbReference type="RefSeq" id="WP_163067379.1">
    <property type="nucleotide sequence ID" value="NZ_CP048649.1"/>
</dbReference>
<reference evidence="2 3" key="1">
    <citation type="submission" date="2020-02" db="EMBL/GenBank/DDBJ databases">
        <authorList>
            <person name="Kim Y.B."/>
            <person name="Roh S.W."/>
        </authorList>
    </citation>
    <scope>NUCLEOTIDE SEQUENCE [LARGE SCALE GENOMIC DNA]</scope>
    <source>
        <strain evidence="2 3">DSM 103574</strain>
    </source>
</reference>
<protein>
    <submittedName>
        <fullName evidence="2">Uncharacterized protein</fullName>
    </submittedName>
</protein>
<feature type="coiled-coil region" evidence="1">
    <location>
        <begin position="536"/>
        <end position="614"/>
    </location>
</feature>
<accession>A0A858BZ05</accession>
<gene>
    <name evidence="2" type="ORF">Ami103574_12940</name>
</gene>
<evidence type="ECO:0000313" key="3">
    <source>
        <dbReference type="Proteomes" id="UP000466848"/>
    </source>
</evidence>
<evidence type="ECO:0000256" key="1">
    <source>
        <dbReference type="SAM" id="Coils"/>
    </source>
</evidence>
<dbReference type="Proteomes" id="UP000466848">
    <property type="component" value="Chromosome"/>
</dbReference>
<dbReference type="EMBL" id="CP048649">
    <property type="protein sequence ID" value="QIB70140.1"/>
    <property type="molecule type" value="Genomic_DNA"/>
</dbReference>
<dbReference type="AlphaFoldDB" id="A0A858BZ05"/>
<evidence type="ECO:0000313" key="2">
    <source>
        <dbReference type="EMBL" id="QIB70140.1"/>
    </source>
</evidence>
<proteinExistence type="predicted"/>
<sequence length="616" mass="70911">MASKQSPYDALMANVKKSEDYSDNFNMIINNPYRILGASTYCTEAELRDIYQQWESAPDKYKPKFDKTKLGPPERTEQNMNWALENADSYVYKIFWFSDAEIASRLGNKGDFIEFFSKPQSINSTDYNSFLAQYIFLCIFDRNFTMAQQWTIMLNLINELLNVSVGRFWGFFSGNKIEAIDNNKMAFLYNEFKDNILYPIRELLGGANSKVVLEEIIHIHKLLATVQKPQLSFSRIQNQVYEKMERWFVKESDYVNNVLLAKVTGVSASSMEEKLAITNACNYIINTIAPQFRVLVDDIIPEDHPVNTKLRMMFSGKFIVVSKILSNAGMYHESLNLYQLFNQLFADDYIAGEINTLSKLIKQDEQTRMAPHAASTLMGNPVLMDESLAPPAELGELEALEKERRKEFFKRNVRTGIDYKEVIQGVLNNELRLVKDEEEDVPLIDRVMEEAAAEAEAETVKLRCTIEELQRKHEQEMRDKIEELNREYKQSMKKWVRAIVIILVLTVSSVGVLIHEFTKSDIPSELNDAAASSAKAAALEETLKTEKTEIDDMEAKMSELNADIAQLTRDYETNSDETYAQQLVDKRAEYNDLLTQHNEKVAAYNKHLQEYNSTQN</sequence>
<name>A0A858BZ05_9FIRM</name>